<proteinExistence type="predicted"/>
<name>A0A8J5KPM3_ZINOF</name>
<dbReference type="PANTHER" id="PTHR12565">
    <property type="entry name" value="STEROL REGULATORY ELEMENT-BINDING PROTEIN"/>
    <property type="match status" value="1"/>
</dbReference>
<dbReference type="PANTHER" id="PTHR12565:SF184">
    <property type="entry name" value="BHLH TRANSCRIPTION FACTOR"/>
    <property type="match status" value="1"/>
</dbReference>
<comment type="caution">
    <text evidence="4">The sequence shown here is derived from an EMBL/GenBank/DDBJ whole genome shotgun (WGS) entry which is preliminary data.</text>
</comment>
<evidence type="ECO:0000256" key="3">
    <source>
        <dbReference type="SAM" id="MobiDB-lite"/>
    </source>
</evidence>
<feature type="region of interest" description="Disordered" evidence="3">
    <location>
        <begin position="121"/>
        <end position="164"/>
    </location>
</feature>
<feature type="compositionally biased region" description="Polar residues" evidence="3">
    <location>
        <begin position="136"/>
        <end position="151"/>
    </location>
</feature>
<dbReference type="AlphaFoldDB" id="A0A8J5KPM3"/>
<protein>
    <submittedName>
        <fullName evidence="4">Uncharacterized protein</fullName>
    </submittedName>
</protein>
<evidence type="ECO:0000256" key="1">
    <source>
        <dbReference type="ARBA" id="ARBA00004123"/>
    </source>
</evidence>
<organism evidence="4 5">
    <name type="scientific">Zingiber officinale</name>
    <name type="common">Ginger</name>
    <name type="synonym">Amomum zingiber</name>
    <dbReference type="NCBI Taxonomy" id="94328"/>
    <lineage>
        <taxon>Eukaryota</taxon>
        <taxon>Viridiplantae</taxon>
        <taxon>Streptophyta</taxon>
        <taxon>Embryophyta</taxon>
        <taxon>Tracheophyta</taxon>
        <taxon>Spermatophyta</taxon>
        <taxon>Magnoliopsida</taxon>
        <taxon>Liliopsida</taxon>
        <taxon>Zingiberales</taxon>
        <taxon>Zingiberaceae</taxon>
        <taxon>Zingiber</taxon>
    </lineage>
</organism>
<dbReference type="GO" id="GO:0003700">
    <property type="term" value="F:DNA-binding transcription factor activity"/>
    <property type="evidence" value="ECO:0007669"/>
    <property type="project" value="TreeGrafter"/>
</dbReference>
<gene>
    <name evidence="4" type="ORF">ZIOFF_053038</name>
</gene>
<sequence>MYSSARPSGLVGASSAAIASKEYSGNNWDSLSVVQRMNFTESNRMSSYCNIRLTQDQELNDLAAGAAPSHNGRSHEDMKSIDEGYKRKIAAGGGQLPFHSQGNNNFQNVKAEMQQHVSLERFRDPPGKDEKKQKNELSPGSSKNGRVSENADASKNDSIHVRAKRGQATNIHSLAERINGKALMLDEIINYVQSLQRQVEFLSMKLAAVHPEMNFDLDQILPKDVLQSCYSGSSVVAFGPGMSDFNSVLYASTYQRITQPEMPYVAYNSEDLQHSPLLHVSQLSQNLPSPWQDELHNTNTVPSEAATDQMHCLVSAVKDVIEP</sequence>
<comment type="subcellular location">
    <subcellularLocation>
        <location evidence="1">Nucleus</location>
    </subcellularLocation>
</comment>
<evidence type="ECO:0000313" key="5">
    <source>
        <dbReference type="Proteomes" id="UP000734854"/>
    </source>
</evidence>
<dbReference type="InterPro" id="IPR024097">
    <property type="entry name" value="bHLH_ZIP_TF"/>
</dbReference>
<keyword evidence="2" id="KW-0539">Nucleus</keyword>
<accession>A0A8J5KPM3</accession>
<dbReference type="Proteomes" id="UP000734854">
    <property type="component" value="Unassembled WGS sequence"/>
</dbReference>
<dbReference type="GO" id="GO:0005634">
    <property type="term" value="C:nucleus"/>
    <property type="evidence" value="ECO:0007669"/>
    <property type="project" value="UniProtKB-SubCell"/>
</dbReference>
<evidence type="ECO:0000313" key="4">
    <source>
        <dbReference type="EMBL" id="KAG6484520.1"/>
    </source>
</evidence>
<reference evidence="4 5" key="1">
    <citation type="submission" date="2020-08" db="EMBL/GenBank/DDBJ databases">
        <title>Plant Genome Project.</title>
        <authorList>
            <person name="Zhang R.-G."/>
        </authorList>
    </citation>
    <scope>NUCLEOTIDE SEQUENCE [LARGE SCALE GENOMIC DNA]</scope>
    <source>
        <tissue evidence="4">Rhizome</tissue>
    </source>
</reference>
<evidence type="ECO:0000256" key="2">
    <source>
        <dbReference type="ARBA" id="ARBA00023242"/>
    </source>
</evidence>
<keyword evidence="5" id="KW-1185">Reference proteome</keyword>
<dbReference type="EMBL" id="JACMSC010000015">
    <property type="protein sequence ID" value="KAG6484520.1"/>
    <property type="molecule type" value="Genomic_DNA"/>
</dbReference>
<feature type="compositionally biased region" description="Basic and acidic residues" evidence="3">
    <location>
        <begin position="121"/>
        <end position="135"/>
    </location>
</feature>